<feature type="repeat" description="TPR" evidence="1">
    <location>
        <begin position="25"/>
        <end position="58"/>
    </location>
</feature>
<evidence type="ECO:0000256" key="1">
    <source>
        <dbReference type="PROSITE-ProRule" id="PRU00339"/>
    </source>
</evidence>
<feature type="chain" id="PRO_5015603362" description="Tetratricopeptide repeat protein" evidence="3">
    <location>
        <begin position="23"/>
        <end position="531"/>
    </location>
</feature>
<feature type="signal peptide" evidence="3">
    <location>
        <begin position="1"/>
        <end position="22"/>
    </location>
</feature>
<gene>
    <name evidence="4" type="ORF">ENSA5_46660</name>
</gene>
<protein>
    <recommendedName>
        <fullName evidence="6">Tetratricopeptide repeat protein</fullName>
    </recommendedName>
</protein>
<dbReference type="EMBL" id="PVNK01000203">
    <property type="protein sequence ID" value="PRP92834.1"/>
    <property type="molecule type" value="Genomic_DNA"/>
</dbReference>
<evidence type="ECO:0008006" key="6">
    <source>
        <dbReference type="Google" id="ProtNLM"/>
    </source>
</evidence>
<reference evidence="4 5" key="1">
    <citation type="submission" date="2018-03" db="EMBL/GenBank/DDBJ databases">
        <title>Draft Genome Sequences of the Obligatory Marine Myxobacteria Enhygromyxa salina SWB005.</title>
        <authorList>
            <person name="Poehlein A."/>
            <person name="Moghaddam J.A."/>
            <person name="Harms H."/>
            <person name="Alanjari M."/>
            <person name="Koenig G.M."/>
            <person name="Daniel R."/>
            <person name="Schaeberle T.F."/>
        </authorList>
    </citation>
    <scope>NUCLEOTIDE SEQUENCE [LARGE SCALE GENOMIC DNA]</scope>
    <source>
        <strain evidence="4 5">SWB005</strain>
    </source>
</reference>
<dbReference type="InterPro" id="IPR019734">
    <property type="entry name" value="TPR_rpt"/>
</dbReference>
<accession>A0A2S9XIX7</accession>
<dbReference type="OrthoDB" id="5493541at2"/>
<evidence type="ECO:0000313" key="5">
    <source>
        <dbReference type="Proteomes" id="UP000237968"/>
    </source>
</evidence>
<dbReference type="AlphaFoldDB" id="A0A2S9XIX7"/>
<comment type="caution">
    <text evidence="4">The sequence shown here is derived from an EMBL/GenBank/DDBJ whole genome shotgun (WGS) entry which is preliminary data.</text>
</comment>
<name>A0A2S9XIX7_9BACT</name>
<dbReference type="Proteomes" id="UP000237968">
    <property type="component" value="Unassembled WGS sequence"/>
</dbReference>
<evidence type="ECO:0000313" key="4">
    <source>
        <dbReference type="EMBL" id="PRP92834.1"/>
    </source>
</evidence>
<proteinExistence type="predicted"/>
<sequence length="531" mass="56114">MRRRWLRSALTASLLSLTLAFGCAWKGHIKKGDDFMVAANYDAAAAEYAEALRLRPDDADIAAKLDAAQSGQVEVRADHARRALAANADAQAIAFAADAHAILPSHPTTIALIDEVVSVTSERAQQKAQAQEFAAAMAIFDGISARLPSASGRVRAATEAVVQAWVAQLSAAASEAEAAGRRGSVLLYRAKIADLSGAGVAERDAARDQVAAELRYLVVVAARSADVGARAVAAALLGKVGASLLEVAAQGERRSATLSLTLGEARFSTDKSTRAQSVQYQSGTQEVENPFYKMAQDDVLDEERRLVERENEVTKQEQYVDQYSADVAREGDTPGVSTGAEQNLRNARSRLEAARRSLTDQRNAVIRAKEKAASTEQTTQEPVYSTHSFSVTTHTLTATVQATATLAHADGRPELVFDQPLSISAQDDAHAAQSVAGIAEDPLSLPSKAELAAQLHAQAVAPIAAIIDDSFAGYRQGLLVEASAATDAGEQLELLLRYVIVDPRHADPKTVADIFTLSGVPNASSLVLGGG</sequence>
<keyword evidence="5" id="KW-1185">Reference proteome</keyword>
<keyword evidence="3" id="KW-0732">Signal</keyword>
<dbReference type="PROSITE" id="PS50005">
    <property type="entry name" value="TPR"/>
    <property type="match status" value="1"/>
</dbReference>
<feature type="region of interest" description="Disordered" evidence="2">
    <location>
        <begin position="329"/>
        <end position="351"/>
    </location>
</feature>
<dbReference type="RefSeq" id="WP_106393922.1">
    <property type="nucleotide sequence ID" value="NZ_PVNK01000203.1"/>
</dbReference>
<evidence type="ECO:0000256" key="3">
    <source>
        <dbReference type="SAM" id="SignalP"/>
    </source>
</evidence>
<evidence type="ECO:0000256" key="2">
    <source>
        <dbReference type="SAM" id="MobiDB-lite"/>
    </source>
</evidence>
<keyword evidence="1" id="KW-0802">TPR repeat</keyword>
<dbReference type="PROSITE" id="PS51257">
    <property type="entry name" value="PROKAR_LIPOPROTEIN"/>
    <property type="match status" value="1"/>
</dbReference>
<organism evidence="4 5">
    <name type="scientific">Enhygromyxa salina</name>
    <dbReference type="NCBI Taxonomy" id="215803"/>
    <lineage>
        <taxon>Bacteria</taxon>
        <taxon>Pseudomonadati</taxon>
        <taxon>Myxococcota</taxon>
        <taxon>Polyangia</taxon>
        <taxon>Nannocystales</taxon>
        <taxon>Nannocystaceae</taxon>
        <taxon>Enhygromyxa</taxon>
    </lineage>
</organism>